<name>A0A2U1T0S2_9MICO</name>
<comment type="caution">
    <text evidence="2">The sequence shown here is derived from an EMBL/GenBank/DDBJ whole genome shotgun (WGS) entry which is preliminary data.</text>
</comment>
<keyword evidence="1" id="KW-1133">Transmembrane helix</keyword>
<evidence type="ECO:0000256" key="1">
    <source>
        <dbReference type="SAM" id="Phobius"/>
    </source>
</evidence>
<protein>
    <recommendedName>
        <fullName evidence="4">Pilus assembly protein PilO</fullName>
    </recommendedName>
</protein>
<evidence type="ECO:0000313" key="3">
    <source>
        <dbReference type="Proteomes" id="UP000244978"/>
    </source>
</evidence>
<proteinExistence type="predicted"/>
<dbReference type="Proteomes" id="UP000244978">
    <property type="component" value="Unassembled WGS sequence"/>
</dbReference>
<feature type="transmembrane region" description="Helical" evidence="1">
    <location>
        <begin position="6"/>
        <end position="25"/>
    </location>
</feature>
<dbReference type="AlphaFoldDB" id="A0A2U1T0S2"/>
<evidence type="ECO:0008006" key="4">
    <source>
        <dbReference type="Google" id="ProtNLM"/>
    </source>
</evidence>
<keyword evidence="1" id="KW-0472">Membrane</keyword>
<reference evidence="3" key="1">
    <citation type="submission" date="2018-04" db="EMBL/GenBank/DDBJ databases">
        <authorList>
            <person name="Liu S."/>
            <person name="Wang Z."/>
            <person name="Li J."/>
        </authorList>
    </citation>
    <scope>NUCLEOTIDE SEQUENCE [LARGE SCALE GENOMIC DNA]</scope>
    <source>
        <strain evidence="3">S1194</strain>
    </source>
</reference>
<dbReference type="InterPro" id="IPR014717">
    <property type="entry name" value="Transl_elong_EF1B/ribsomal_bS6"/>
</dbReference>
<dbReference type="RefSeq" id="WP_108997425.1">
    <property type="nucleotide sequence ID" value="NZ_QEEX01000001.1"/>
</dbReference>
<accession>A0A2U1T0S2</accession>
<evidence type="ECO:0000313" key="2">
    <source>
        <dbReference type="EMBL" id="PWB97470.1"/>
    </source>
</evidence>
<dbReference type="EMBL" id="QEEX01000001">
    <property type="protein sequence ID" value="PWB97470.1"/>
    <property type="molecule type" value="Genomic_DNA"/>
</dbReference>
<keyword evidence="1" id="KW-0812">Transmembrane</keyword>
<sequence length="217" mass="22875">MNESRIWSVLTVVVIIVIVAGTWFLGVSPRLAEVATADSDRETVEDQNAIHLAKLKSLQELDANLPALEQELASLRAAVPQATMTSTLLRQLEAAAAAFGVSLSSTAFQEPKEFEALKPAPADKQLAGSMAALEGRGHWVLPLDVQVVGPRSAVLGFLNSLQTGERLMLVHGVNFPDGLIAPDSVVEATFTVQAFMLTGQAPVVETPAEAPVAEAAG</sequence>
<organism evidence="2 3">
    <name type="scientific">Homoserinimonas hongtaonis</name>
    <dbReference type="NCBI Taxonomy" id="2079791"/>
    <lineage>
        <taxon>Bacteria</taxon>
        <taxon>Bacillati</taxon>
        <taxon>Actinomycetota</taxon>
        <taxon>Actinomycetes</taxon>
        <taxon>Micrococcales</taxon>
        <taxon>Microbacteriaceae</taxon>
        <taxon>Homoserinimonas</taxon>
    </lineage>
</organism>
<dbReference type="Gene3D" id="3.30.70.60">
    <property type="match status" value="1"/>
</dbReference>
<gene>
    <name evidence="2" type="ORF">DF220_06215</name>
</gene>
<keyword evidence="3" id="KW-1185">Reference proteome</keyword>